<protein>
    <recommendedName>
        <fullName evidence="4">Pentatricopeptide repeat-containing protein</fullName>
    </recommendedName>
</protein>
<gene>
    <name evidence="2" type="ORF">ZIOFF_025688</name>
</gene>
<accession>A0A8J5LEB1</accession>
<evidence type="ECO:0000313" key="2">
    <source>
        <dbReference type="EMBL" id="KAG6515296.1"/>
    </source>
</evidence>
<keyword evidence="3" id="KW-1185">Reference proteome</keyword>
<comment type="caution">
    <text evidence="2">The sequence shown here is derived from an EMBL/GenBank/DDBJ whole genome shotgun (WGS) entry which is preliminary data.</text>
</comment>
<dbReference type="Pfam" id="PF12854">
    <property type="entry name" value="PPR_1"/>
    <property type="match status" value="1"/>
</dbReference>
<dbReference type="InterPro" id="IPR002885">
    <property type="entry name" value="PPR_rpt"/>
</dbReference>
<dbReference type="PANTHER" id="PTHR47932">
    <property type="entry name" value="ATPASE EXPRESSION PROTEIN 3"/>
    <property type="match status" value="1"/>
</dbReference>
<dbReference type="GO" id="GO:0003729">
    <property type="term" value="F:mRNA binding"/>
    <property type="evidence" value="ECO:0007669"/>
    <property type="project" value="TreeGrafter"/>
</dbReference>
<reference evidence="2 3" key="1">
    <citation type="submission" date="2020-08" db="EMBL/GenBank/DDBJ databases">
        <title>Plant Genome Project.</title>
        <authorList>
            <person name="Zhang R.-G."/>
        </authorList>
    </citation>
    <scope>NUCLEOTIDE SEQUENCE [LARGE SCALE GENOMIC DNA]</scope>
    <source>
        <tissue evidence="2">Rhizome</tissue>
    </source>
</reference>
<proteinExistence type="predicted"/>
<name>A0A8J5LEB1_ZINOF</name>
<organism evidence="2 3">
    <name type="scientific">Zingiber officinale</name>
    <name type="common">Ginger</name>
    <name type="synonym">Amomum zingiber</name>
    <dbReference type="NCBI Taxonomy" id="94328"/>
    <lineage>
        <taxon>Eukaryota</taxon>
        <taxon>Viridiplantae</taxon>
        <taxon>Streptophyta</taxon>
        <taxon>Embryophyta</taxon>
        <taxon>Tracheophyta</taxon>
        <taxon>Spermatophyta</taxon>
        <taxon>Magnoliopsida</taxon>
        <taxon>Liliopsida</taxon>
        <taxon>Zingiberales</taxon>
        <taxon>Zingiberaceae</taxon>
        <taxon>Zingiber</taxon>
    </lineage>
</organism>
<dbReference type="Pfam" id="PF01535">
    <property type="entry name" value="PPR"/>
    <property type="match status" value="1"/>
</dbReference>
<dbReference type="EMBL" id="JACMSC010000007">
    <property type="protein sequence ID" value="KAG6515296.1"/>
    <property type="molecule type" value="Genomic_DNA"/>
</dbReference>
<evidence type="ECO:0008006" key="4">
    <source>
        <dbReference type="Google" id="ProtNLM"/>
    </source>
</evidence>
<dbReference type="AlphaFoldDB" id="A0A8J5LEB1"/>
<dbReference type="PANTHER" id="PTHR47932:SF64">
    <property type="entry name" value="SMALL RIBOSOMAL SUBUNIT PROTEIN MS86 (RPPR1)"/>
    <property type="match status" value="1"/>
</dbReference>
<dbReference type="Gene3D" id="1.25.40.10">
    <property type="entry name" value="Tetratricopeptide repeat domain"/>
    <property type="match status" value="1"/>
</dbReference>
<keyword evidence="1" id="KW-0677">Repeat</keyword>
<dbReference type="Proteomes" id="UP000734854">
    <property type="component" value="Unassembled WGS sequence"/>
</dbReference>
<dbReference type="InterPro" id="IPR011990">
    <property type="entry name" value="TPR-like_helical_dom_sf"/>
</dbReference>
<evidence type="ECO:0000313" key="3">
    <source>
        <dbReference type="Proteomes" id="UP000734854"/>
    </source>
</evidence>
<sequence length="232" mass="25955">MPSLGCRRSEPSICTLLSSFLKNGHVDRSVEEYSSAPGITISSSKFNVLATRWAKHLLRLMKCLKKDLSPTLSDITLIVTLGATGKSFQDQALLNVMQPNGVYPNRFSFNTLIVGFCKERYVDSTMECLIEKEEFQKAVGICNQCLNKKWAPPFDTVKGLIDGLVKSSQLDEAKEIIASVRRGIIKGDAKDARKKFEEGFASCMMCVEFMDVHCRFNVVPDLRMIAWNKIAS</sequence>
<evidence type="ECO:0000256" key="1">
    <source>
        <dbReference type="ARBA" id="ARBA00022737"/>
    </source>
</evidence>